<sequence length="102" mass="11229">MCPLRQLDAVRGYPTCPCRRFHGLCSSSTEEALLHLELRRGFEASLTGLCSSSTTSAVVVGSVAYAGSVPSPPVYHMVPPVPNWPWETLIFVDLSRDEYDDQ</sequence>
<comment type="caution">
    <text evidence="1">The sequence shown here is derived from an EMBL/GenBank/DDBJ whole genome shotgun (WGS) entry which is preliminary data.</text>
</comment>
<protein>
    <submittedName>
        <fullName evidence="1">Uncharacterized protein</fullName>
    </submittedName>
</protein>
<dbReference type="Proteomes" id="UP001231189">
    <property type="component" value="Unassembled WGS sequence"/>
</dbReference>
<dbReference type="EMBL" id="JAUUTY010000005">
    <property type="protein sequence ID" value="KAK1626364.1"/>
    <property type="molecule type" value="Genomic_DNA"/>
</dbReference>
<organism evidence="1 2">
    <name type="scientific">Lolium multiflorum</name>
    <name type="common">Italian ryegrass</name>
    <name type="synonym">Lolium perenne subsp. multiflorum</name>
    <dbReference type="NCBI Taxonomy" id="4521"/>
    <lineage>
        <taxon>Eukaryota</taxon>
        <taxon>Viridiplantae</taxon>
        <taxon>Streptophyta</taxon>
        <taxon>Embryophyta</taxon>
        <taxon>Tracheophyta</taxon>
        <taxon>Spermatophyta</taxon>
        <taxon>Magnoliopsida</taxon>
        <taxon>Liliopsida</taxon>
        <taxon>Poales</taxon>
        <taxon>Poaceae</taxon>
        <taxon>BOP clade</taxon>
        <taxon>Pooideae</taxon>
        <taxon>Poodae</taxon>
        <taxon>Poeae</taxon>
        <taxon>Poeae Chloroplast Group 2 (Poeae type)</taxon>
        <taxon>Loliodinae</taxon>
        <taxon>Loliinae</taxon>
        <taxon>Lolium</taxon>
    </lineage>
</organism>
<proteinExistence type="predicted"/>
<accession>A0AAD8RJT5</accession>
<dbReference type="AlphaFoldDB" id="A0AAD8RJT5"/>
<gene>
    <name evidence="1" type="ORF">QYE76_000679</name>
</gene>
<keyword evidence="2" id="KW-1185">Reference proteome</keyword>
<evidence type="ECO:0000313" key="2">
    <source>
        <dbReference type="Proteomes" id="UP001231189"/>
    </source>
</evidence>
<evidence type="ECO:0000313" key="1">
    <source>
        <dbReference type="EMBL" id="KAK1626364.1"/>
    </source>
</evidence>
<reference evidence="1" key="1">
    <citation type="submission" date="2023-07" db="EMBL/GenBank/DDBJ databases">
        <title>A chromosome-level genome assembly of Lolium multiflorum.</title>
        <authorList>
            <person name="Chen Y."/>
            <person name="Copetti D."/>
            <person name="Kolliker R."/>
            <person name="Studer B."/>
        </authorList>
    </citation>
    <scope>NUCLEOTIDE SEQUENCE</scope>
    <source>
        <strain evidence="1">02402/16</strain>
        <tissue evidence="1">Leaf</tissue>
    </source>
</reference>
<name>A0AAD8RJT5_LOLMU</name>